<sequence>MHKLLEGFTLLLASLLIMGGDSIIDLAYNFFSNLF</sequence>
<evidence type="ECO:0000313" key="2">
    <source>
        <dbReference type="Proteomes" id="UP000322519"/>
    </source>
</evidence>
<dbReference type="EMBL" id="MN215888">
    <property type="protein sequence ID" value="QEP53470.1"/>
    <property type="molecule type" value="Genomic_DNA"/>
</dbReference>
<proteinExistence type="predicted"/>
<protein>
    <submittedName>
        <fullName evidence="1">Uncharacterized protein</fullName>
    </submittedName>
</protein>
<reference evidence="1" key="1">
    <citation type="submission" date="2019-07" db="EMBL/GenBank/DDBJ databases">
        <title>Complete genome sequence of bacteriophage vB_VpaS_HCMJ.</title>
        <authorList>
            <person name="See T.H."/>
            <person name="Cheah Y.K."/>
        </authorList>
    </citation>
    <scope>NUCLEOTIDE SEQUENCE [LARGE SCALE GENOMIC DNA]</scope>
</reference>
<gene>
    <name evidence="1" type="ORF">HCMJ_85</name>
</gene>
<name>A0A5C2ID44_9CAUD</name>
<organism evidence="1 2">
    <name type="scientific">Vibrio phage vB_VpaS_HCMJ</name>
    <dbReference type="NCBI Taxonomy" id="2601627"/>
    <lineage>
        <taxon>Viruses</taxon>
        <taxon>Duplodnaviria</taxon>
        <taxon>Heunggongvirae</taxon>
        <taxon>Uroviricota</taxon>
        <taxon>Caudoviricetes</taxon>
        <taxon>Mardecavirus</taxon>
        <taxon>Mardecavirus SSP002</taxon>
    </lineage>
</organism>
<dbReference type="Proteomes" id="UP000322519">
    <property type="component" value="Segment"/>
</dbReference>
<evidence type="ECO:0000313" key="1">
    <source>
        <dbReference type="EMBL" id="QEP53470.1"/>
    </source>
</evidence>
<accession>A0A5C2ID44</accession>